<organism evidence="1 2">
    <name type="scientific">Glycine soja</name>
    <name type="common">Wild soybean</name>
    <dbReference type="NCBI Taxonomy" id="3848"/>
    <lineage>
        <taxon>Eukaryota</taxon>
        <taxon>Viridiplantae</taxon>
        <taxon>Streptophyta</taxon>
        <taxon>Embryophyta</taxon>
        <taxon>Tracheophyta</taxon>
        <taxon>Spermatophyta</taxon>
        <taxon>Magnoliopsida</taxon>
        <taxon>eudicotyledons</taxon>
        <taxon>Gunneridae</taxon>
        <taxon>Pentapetalae</taxon>
        <taxon>rosids</taxon>
        <taxon>fabids</taxon>
        <taxon>Fabales</taxon>
        <taxon>Fabaceae</taxon>
        <taxon>Papilionoideae</taxon>
        <taxon>50 kb inversion clade</taxon>
        <taxon>NPAAA clade</taxon>
        <taxon>indigoferoid/millettioid clade</taxon>
        <taxon>Phaseoleae</taxon>
        <taxon>Glycine</taxon>
        <taxon>Glycine subgen. Soja</taxon>
    </lineage>
</organism>
<dbReference type="Proteomes" id="UP000289340">
    <property type="component" value="Chromosome 9"/>
</dbReference>
<evidence type="ECO:0000313" key="2">
    <source>
        <dbReference type="Proteomes" id="UP000289340"/>
    </source>
</evidence>
<dbReference type="EMBL" id="QZWG01000009">
    <property type="protein sequence ID" value="RZB92598.1"/>
    <property type="molecule type" value="Genomic_DNA"/>
</dbReference>
<dbReference type="AlphaFoldDB" id="A0A445J2L2"/>
<name>A0A445J2L2_GLYSO</name>
<accession>A0A445J2L2</accession>
<keyword evidence="2" id="KW-1185">Reference proteome</keyword>
<protein>
    <submittedName>
        <fullName evidence="1">Uncharacterized protein</fullName>
    </submittedName>
</protein>
<reference evidence="1 2" key="1">
    <citation type="submission" date="2018-09" db="EMBL/GenBank/DDBJ databases">
        <title>A high-quality reference genome of wild soybean provides a powerful tool to mine soybean genomes.</title>
        <authorList>
            <person name="Xie M."/>
            <person name="Chung C.Y.L."/>
            <person name="Li M.-W."/>
            <person name="Wong F.-L."/>
            <person name="Chan T.-F."/>
            <person name="Lam H.-M."/>
        </authorList>
    </citation>
    <scope>NUCLEOTIDE SEQUENCE [LARGE SCALE GENOMIC DNA]</scope>
    <source>
        <strain evidence="2">cv. W05</strain>
        <tissue evidence="1">Hypocotyl of etiolated seedlings</tissue>
    </source>
</reference>
<evidence type="ECO:0000313" key="1">
    <source>
        <dbReference type="EMBL" id="RZB92598.1"/>
    </source>
</evidence>
<proteinExistence type="predicted"/>
<comment type="caution">
    <text evidence="1">The sequence shown here is derived from an EMBL/GenBank/DDBJ whole genome shotgun (WGS) entry which is preliminary data.</text>
</comment>
<sequence>MNMCHVHSLNNKACPKQKGREGQMVRELREVKIVDAANLGFFGNAYAILLIKSLMELDVVLDVVPDVVLDVVHEIFLVTINFMHRSRRRGSAPPWWRMQGVLTLPRRNELGDDEQARRLRGWKIDNLEVTSKKKTAAMKNPEAYGVAIGPGRF</sequence>
<gene>
    <name evidence="1" type="ORF">D0Y65_024526</name>
</gene>